<dbReference type="GO" id="GO:0005829">
    <property type="term" value="C:cytosol"/>
    <property type="evidence" value="ECO:0007669"/>
    <property type="project" value="TreeGrafter"/>
</dbReference>
<comment type="caution">
    <text evidence="2">The sequence shown here is derived from an EMBL/GenBank/DDBJ whole genome shotgun (WGS) entry which is preliminary data.</text>
</comment>
<dbReference type="PANTHER" id="PTHR33221">
    <property type="entry name" value="WINGED HELIX-TURN-HELIX TRANSCRIPTIONAL REGULATOR, RRF2 FAMILY"/>
    <property type="match status" value="1"/>
</dbReference>
<organism evidence="2 3">
    <name type="scientific">Thiomonas arsenitoxydans (strain DSM 22701 / CIP 110005 / 3As)</name>
    <dbReference type="NCBI Taxonomy" id="426114"/>
    <lineage>
        <taxon>Bacteria</taxon>
        <taxon>Pseudomonadati</taxon>
        <taxon>Pseudomonadota</taxon>
        <taxon>Betaproteobacteria</taxon>
        <taxon>Burkholderiales</taxon>
        <taxon>Thiomonas</taxon>
    </lineage>
</organism>
<gene>
    <name evidence="2" type="ORF">J0I24_04200</name>
</gene>
<dbReference type="Pfam" id="PF02082">
    <property type="entry name" value="Rrf2"/>
    <property type="match status" value="1"/>
</dbReference>
<dbReference type="InterPro" id="IPR036390">
    <property type="entry name" value="WH_DNA-bd_sf"/>
</dbReference>
<protein>
    <submittedName>
        <fullName evidence="2">Rrf2 family transcriptional regulator</fullName>
    </submittedName>
</protein>
<dbReference type="NCBIfam" id="TIGR00738">
    <property type="entry name" value="rrf2_super"/>
    <property type="match status" value="1"/>
</dbReference>
<keyword evidence="1" id="KW-0238">DNA-binding</keyword>
<dbReference type="Gene3D" id="1.10.10.10">
    <property type="entry name" value="Winged helix-like DNA-binding domain superfamily/Winged helix DNA-binding domain"/>
    <property type="match status" value="1"/>
</dbReference>
<dbReference type="RefSeq" id="WP_276728310.1">
    <property type="nucleotide sequence ID" value="NZ_JAFKMR010000012.1"/>
</dbReference>
<dbReference type="PANTHER" id="PTHR33221:SF4">
    <property type="entry name" value="HTH-TYPE TRANSCRIPTIONAL REPRESSOR NSRR"/>
    <property type="match status" value="1"/>
</dbReference>
<dbReference type="InterPro" id="IPR036388">
    <property type="entry name" value="WH-like_DNA-bd_sf"/>
</dbReference>
<dbReference type="AlphaFoldDB" id="A0A8I1MTF1"/>
<dbReference type="InterPro" id="IPR000944">
    <property type="entry name" value="Tscrpt_reg_Rrf2"/>
</dbReference>
<dbReference type="GO" id="GO:0003700">
    <property type="term" value="F:DNA-binding transcription factor activity"/>
    <property type="evidence" value="ECO:0007669"/>
    <property type="project" value="TreeGrafter"/>
</dbReference>
<proteinExistence type="predicted"/>
<name>A0A8I1MTF1_THIA3</name>
<dbReference type="PROSITE" id="PS51197">
    <property type="entry name" value="HTH_RRF2_2"/>
    <property type="match status" value="1"/>
</dbReference>
<evidence type="ECO:0000313" key="2">
    <source>
        <dbReference type="EMBL" id="MBN8743490.1"/>
    </source>
</evidence>
<sequence length="154" mass="17067">MKLTQFTDFGLRALMVLAENPDQSLNSKELAKILDISREHLVKVLQRLAAGGYVQNQRGANGGVRLDKDASEILLGNVVRWLEDGQGLVECLRPDGGHCNLTPLCLLRPLLSDAAEAFYARLNTSTLADCLHPPLQHFITLQTRKAEMIHLKPD</sequence>
<accession>A0A8I1MTF1</accession>
<dbReference type="SUPFAM" id="SSF46785">
    <property type="entry name" value="Winged helix' DNA-binding domain"/>
    <property type="match status" value="1"/>
</dbReference>
<reference evidence="2" key="1">
    <citation type="submission" date="2021-02" db="EMBL/GenBank/DDBJ databases">
        <title>Thiocyanate and organic carbon inputs drive convergent selection for specific autotrophic Afipia and Thiobacillus strains within complex microbiomes.</title>
        <authorList>
            <person name="Huddy R.J."/>
            <person name="Sachdeva R."/>
            <person name="Kadzinga F."/>
            <person name="Kantor R.S."/>
            <person name="Harrison S.T.L."/>
            <person name="Banfield J.F."/>
        </authorList>
    </citation>
    <scope>NUCLEOTIDE SEQUENCE</scope>
    <source>
        <strain evidence="2">SCN18_13_7_16_R3_B_64_19</strain>
    </source>
</reference>
<evidence type="ECO:0000313" key="3">
    <source>
        <dbReference type="Proteomes" id="UP000664800"/>
    </source>
</evidence>
<evidence type="ECO:0000256" key="1">
    <source>
        <dbReference type="ARBA" id="ARBA00023125"/>
    </source>
</evidence>
<dbReference type="GO" id="GO:0003677">
    <property type="term" value="F:DNA binding"/>
    <property type="evidence" value="ECO:0007669"/>
    <property type="project" value="UniProtKB-KW"/>
</dbReference>
<dbReference type="Proteomes" id="UP000664800">
    <property type="component" value="Unassembled WGS sequence"/>
</dbReference>
<dbReference type="EMBL" id="JAFKMR010000012">
    <property type="protein sequence ID" value="MBN8743490.1"/>
    <property type="molecule type" value="Genomic_DNA"/>
</dbReference>